<dbReference type="SUPFAM" id="SSF46689">
    <property type="entry name" value="Homeodomain-like"/>
    <property type="match status" value="1"/>
</dbReference>
<protein>
    <submittedName>
        <fullName evidence="6">TetR/AcrR family transcriptional regulator</fullName>
    </submittedName>
</protein>
<evidence type="ECO:0000256" key="2">
    <source>
        <dbReference type="ARBA" id="ARBA00023125"/>
    </source>
</evidence>
<keyword evidence="3" id="KW-0804">Transcription</keyword>
<gene>
    <name evidence="6" type="ORF">F7R91_28665</name>
</gene>
<dbReference type="EMBL" id="VZRB01000024">
    <property type="protein sequence ID" value="KAB1142487.1"/>
    <property type="molecule type" value="Genomic_DNA"/>
</dbReference>
<dbReference type="InterPro" id="IPR011075">
    <property type="entry name" value="TetR_C"/>
</dbReference>
<keyword evidence="1" id="KW-0805">Transcription regulation</keyword>
<dbReference type="Gene3D" id="1.10.10.60">
    <property type="entry name" value="Homeodomain-like"/>
    <property type="match status" value="1"/>
</dbReference>
<dbReference type="GO" id="GO:0003700">
    <property type="term" value="F:DNA-binding transcription factor activity"/>
    <property type="evidence" value="ECO:0007669"/>
    <property type="project" value="TreeGrafter"/>
</dbReference>
<dbReference type="InterPro" id="IPR009057">
    <property type="entry name" value="Homeodomain-like_sf"/>
</dbReference>
<comment type="caution">
    <text evidence="6">The sequence shown here is derived from an EMBL/GenBank/DDBJ whole genome shotgun (WGS) entry which is preliminary data.</text>
</comment>
<accession>A0A6H9UV81</accession>
<feature type="DNA-binding region" description="H-T-H motif" evidence="4">
    <location>
        <begin position="43"/>
        <end position="62"/>
    </location>
</feature>
<evidence type="ECO:0000313" key="7">
    <source>
        <dbReference type="Proteomes" id="UP000442707"/>
    </source>
</evidence>
<evidence type="ECO:0000256" key="4">
    <source>
        <dbReference type="PROSITE-ProRule" id="PRU00335"/>
    </source>
</evidence>
<organism evidence="6 7">
    <name type="scientific">Streptomyces luteolifulvus</name>
    <dbReference type="NCBI Taxonomy" id="2615112"/>
    <lineage>
        <taxon>Bacteria</taxon>
        <taxon>Bacillati</taxon>
        <taxon>Actinomycetota</taxon>
        <taxon>Actinomycetes</taxon>
        <taxon>Kitasatosporales</taxon>
        <taxon>Streptomycetaceae</taxon>
        <taxon>Streptomyces</taxon>
    </lineage>
</organism>
<evidence type="ECO:0000259" key="5">
    <source>
        <dbReference type="PROSITE" id="PS50977"/>
    </source>
</evidence>
<dbReference type="InterPro" id="IPR001647">
    <property type="entry name" value="HTH_TetR"/>
</dbReference>
<dbReference type="RefSeq" id="WP_150953094.1">
    <property type="nucleotide sequence ID" value="NZ_VZRB01000024.1"/>
</dbReference>
<reference evidence="6 7" key="1">
    <citation type="submission" date="2019-09" db="EMBL/GenBank/DDBJ databases">
        <title>Screening of Novel Bioactive Compounds from Soil-Associated.</title>
        <authorList>
            <person name="Zhao S."/>
        </authorList>
    </citation>
    <scope>NUCLEOTIDE SEQUENCE [LARGE SCALE GENOMIC DNA]</scope>
    <source>
        <strain evidence="6 7">HIT-DPA4</strain>
    </source>
</reference>
<dbReference type="GO" id="GO:0000976">
    <property type="term" value="F:transcription cis-regulatory region binding"/>
    <property type="evidence" value="ECO:0007669"/>
    <property type="project" value="TreeGrafter"/>
</dbReference>
<dbReference type="PANTHER" id="PTHR30055:SF148">
    <property type="entry name" value="TETR-FAMILY TRANSCRIPTIONAL REGULATOR"/>
    <property type="match status" value="1"/>
</dbReference>
<evidence type="ECO:0000313" key="6">
    <source>
        <dbReference type="EMBL" id="KAB1142487.1"/>
    </source>
</evidence>
<feature type="domain" description="HTH tetR-type" evidence="5">
    <location>
        <begin position="20"/>
        <end position="80"/>
    </location>
</feature>
<dbReference type="PRINTS" id="PR00455">
    <property type="entry name" value="HTHTETR"/>
</dbReference>
<dbReference type="Proteomes" id="UP000442707">
    <property type="component" value="Unassembled WGS sequence"/>
</dbReference>
<dbReference type="SUPFAM" id="SSF48498">
    <property type="entry name" value="Tetracyclin repressor-like, C-terminal domain"/>
    <property type="match status" value="1"/>
</dbReference>
<dbReference type="Pfam" id="PF16859">
    <property type="entry name" value="TetR_C_11"/>
    <property type="match status" value="1"/>
</dbReference>
<dbReference type="InterPro" id="IPR036271">
    <property type="entry name" value="Tet_transcr_reg_TetR-rel_C_sf"/>
</dbReference>
<keyword evidence="7" id="KW-1185">Reference proteome</keyword>
<keyword evidence="2 4" id="KW-0238">DNA-binding</keyword>
<proteinExistence type="predicted"/>
<dbReference type="PANTHER" id="PTHR30055">
    <property type="entry name" value="HTH-TYPE TRANSCRIPTIONAL REGULATOR RUTR"/>
    <property type="match status" value="1"/>
</dbReference>
<sequence>MAAHEESGVTIRSRPGGRTARVSEQVLTATTELIAQHGVAAVTYDAVAKLAGTSRATVYRKWPERDDLLKDALMRFAESSVSAPDTGDVRSDIVEFLCSISDTLATPIGRAIVNASIVADADDPIRQLSNDVLQARLGALQHRIDTAVESGELPPVDASFLNTMLAAPVYLLVMRDRRPLTRELARRIAHTVLHGLTAPAP</sequence>
<evidence type="ECO:0000256" key="1">
    <source>
        <dbReference type="ARBA" id="ARBA00023015"/>
    </source>
</evidence>
<dbReference type="PROSITE" id="PS50977">
    <property type="entry name" value="HTH_TETR_2"/>
    <property type="match status" value="1"/>
</dbReference>
<evidence type="ECO:0000256" key="3">
    <source>
        <dbReference type="ARBA" id="ARBA00023163"/>
    </source>
</evidence>
<dbReference type="AlphaFoldDB" id="A0A6H9UV81"/>
<dbReference type="Pfam" id="PF00440">
    <property type="entry name" value="TetR_N"/>
    <property type="match status" value="1"/>
</dbReference>
<name>A0A6H9UV81_9ACTN</name>
<dbReference type="InterPro" id="IPR050109">
    <property type="entry name" value="HTH-type_TetR-like_transc_reg"/>
</dbReference>
<dbReference type="Gene3D" id="1.10.357.10">
    <property type="entry name" value="Tetracycline Repressor, domain 2"/>
    <property type="match status" value="1"/>
</dbReference>